<feature type="signal peptide" evidence="4">
    <location>
        <begin position="1"/>
        <end position="20"/>
    </location>
</feature>
<dbReference type="InterPro" id="IPR017850">
    <property type="entry name" value="Alkaline_phosphatase_core_sf"/>
</dbReference>
<dbReference type="EMBL" id="CP036291">
    <property type="protein sequence ID" value="QDU89309.1"/>
    <property type="molecule type" value="Genomic_DNA"/>
</dbReference>
<keyword evidence="2 6" id="KW-0378">Hydrolase</keyword>
<dbReference type="InterPro" id="IPR050738">
    <property type="entry name" value="Sulfatase"/>
</dbReference>
<evidence type="ECO:0000313" key="7">
    <source>
        <dbReference type="Proteomes" id="UP000317429"/>
    </source>
</evidence>
<sequence precursor="true">MMNYPSLRTFVSFIVSVAFSATGLCQRPNIVVIMVDDLGFSDIGCYGAEIETPNLDALAAGGLRFSQFYNTAKCHSSRVSLLSGQYCIPAGDKALTHAVTLAEVLRDGGYFTAMTGKWHLNGNPLDFGFQRYFGHLSGATNYFKGNGSFRLGRQPWKVPPRDFYTTVADVTFAIEFLNEARQTRKPWCLYVAFNAPHAPLHALQEDFDKYHGRYDAGWDAVRSARVAKQKQIGLLPVDQQESLRPEHVPAWNDLTPGQQGNEVIKMQTLAAMIDRVDQEIGRLVEDLRSAGELDNTLILFVSDNGACPYGGSSSETDVEPTSGGVSLGDSTGWAWARNSPLRYYKQNQFEGGISTPAIVHWPNGLSTKAGAIAHEPVHLIDVLPTLADVTESTIPTTYAGRDLRPVSGVSLKPILKAESLEDRPPIHLQFQNDRGLRSGDWKLVSFSGDAWELYNLAEDRAENNNLAEANPERLADMVESWTEMAVNELHLPEKFIGPPKRTQQPHTHPKWSKYSTQSAATSSTHTDTRTDLKPVGAIEPRARRNTKLEMADGVVRLIASGDDPGILIDWRDRQLPDGPYRFVMRVRAGDAADGELMYTVNPGDNPQRGKKIAFAIEGDSNAWQDIDLLIPERQRIFRLRVDPRKQPGELLISEIRLIGADGSVITSWPISRTGENRKD</sequence>
<name>A0A518DCW6_9BACT</name>
<dbReference type="SUPFAM" id="SSF53649">
    <property type="entry name" value="Alkaline phosphatase-like"/>
    <property type="match status" value="1"/>
</dbReference>
<evidence type="ECO:0000256" key="3">
    <source>
        <dbReference type="SAM" id="MobiDB-lite"/>
    </source>
</evidence>
<proteinExistence type="inferred from homology"/>
<evidence type="ECO:0000313" key="6">
    <source>
        <dbReference type="EMBL" id="QDU89309.1"/>
    </source>
</evidence>
<dbReference type="Pfam" id="PF00884">
    <property type="entry name" value="Sulfatase"/>
    <property type="match status" value="1"/>
</dbReference>
<dbReference type="OrthoDB" id="9783154at2"/>
<dbReference type="RefSeq" id="WP_145285583.1">
    <property type="nucleotide sequence ID" value="NZ_CP036291.1"/>
</dbReference>
<dbReference type="Gene3D" id="3.30.1120.10">
    <property type="match status" value="1"/>
</dbReference>
<dbReference type="PANTHER" id="PTHR42693">
    <property type="entry name" value="ARYLSULFATASE FAMILY MEMBER"/>
    <property type="match status" value="1"/>
</dbReference>
<keyword evidence="7" id="KW-1185">Reference proteome</keyword>
<dbReference type="GO" id="GO:0004065">
    <property type="term" value="F:arylsulfatase activity"/>
    <property type="evidence" value="ECO:0007669"/>
    <property type="project" value="UniProtKB-EC"/>
</dbReference>
<dbReference type="PANTHER" id="PTHR42693:SF53">
    <property type="entry name" value="ENDO-4-O-SULFATASE"/>
    <property type="match status" value="1"/>
</dbReference>
<evidence type="ECO:0000256" key="2">
    <source>
        <dbReference type="ARBA" id="ARBA00022801"/>
    </source>
</evidence>
<feature type="compositionally biased region" description="Low complexity" evidence="3">
    <location>
        <begin position="512"/>
        <end position="525"/>
    </location>
</feature>
<dbReference type="Gene3D" id="3.40.720.10">
    <property type="entry name" value="Alkaline Phosphatase, subunit A"/>
    <property type="match status" value="1"/>
</dbReference>
<reference evidence="6 7" key="1">
    <citation type="submission" date="2019-02" db="EMBL/GenBank/DDBJ databases">
        <title>Deep-cultivation of Planctomycetes and their phenomic and genomic characterization uncovers novel biology.</title>
        <authorList>
            <person name="Wiegand S."/>
            <person name="Jogler M."/>
            <person name="Boedeker C."/>
            <person name="Pinto D."/>
            <person name="Vollmers J."/>
            <person name="Rivas-Marin E."/>
            <person name="Kohn T."/>
            <person name="Peeters S.H."/>
            <person name="Heuer A."/>
            <person name="Rast P."/>
            <person name="Oberbeckmann S."/>
            <person name="Bunk B."/>
            <person name="Jeske O."/>
            <person name="Meyerdierks A."/>
            <person name="Storesund J.E."/>
            <person name="Kallscheuer N."/>
            <person name="Luecker S."/>
            <person name="Lage O.M."/>
            <person name="Pohl T."/>
            <person name="Merkel B.J."/>
            <person name="Hornburger P."/>
            <person name="Mueller R.-W."/>
            <person name="Bruemmer F."/>
            <person name="Labrenz M."/>
            <person name="Spormann A.M."/>
            <person name="Op den Camp H."/>
            <person name="Overmann J."/>
            <person name="Amann R."/>
            <person name="Jetten M.S.M."/>
            <person name="Mascher T."/>
            <person name="Medema M.H."/>
            <person name="Devos D.P."/>
            <person name="Kaster A.-K."/>
            <person name="Ovreas L."/>
            <person name="Rohde M."/>
            <person name="Galperin M.Y."/>
            <person name="Jogler C."/>
        </authorList>
    </citation>
    <scope>NUCLEOTIDE SEQUENCE [LARGE SCALE GENOMIC DNA]</scope>
    <source>
        <strain evidence="6 7">Pla175</strain>
    </source>
</reference>
<feature type="region of interest" description="Disordered" evidence="3">
    <location>
        <begin position="496"/>
        <end position="531"/>
    </location>
</feature>
<dbReference type="AlphaFoldDB" id="A0A518DCW6"/>
<evidence type="ECO:0000256" key="4">
    <source>
        <dbReference type="SAM" id="SignalP"/>
    </source>
</evidence>
<accession>A0A518DCW6</accession>
<dbReference type="KEGG" id="pnd:Pla175_26980"/>
<evidence type="ECO:0000259" key="5">
    <source>
        <dbReference type="Pfam" id="PF00884"/>
    </source>
</evidence>
<keyword evidence="4" id="KW-0732">Signal</keyword>
<dbReference type="InterPro" id="IPR000917">
    <property type="entry name" value="Sulfatase_N"/>
</dbReference>
<gene>
    <name evidence="6" type="primary">atsA_53</name>
    <name evidence="6" type="ORF">Pla175_26980</name>
</gene>
<dbReference type="CDD" id="cd16025">
    <property type="entry name" value="PAS_like"/>
    <property type="match status" value="1"/>
</dbReference>
<dbReference type="EC" id="3.1.6.1" evidence="6"/>
<organism evidence="6 7">
    <name type="scientific">Pirellulimonas nuda</name>
    <dbReference type="NCBI Taxonomy" id="2528009"/>
    <lineage>
        <taxon>Bacteria</taxon>
        <taxon>Pseudomonadati</taxon>
        <taxon>Planctomycetota</taxon>
        <taxon>Planctomycetia</taxon>
        <taxon>Pirellulales</taxon>
        <taxon>Lacipirellulaceae</taxon>
        <taxon>Pirellulimonas</taxon>
    </lineage>
</organism>
<comment type="similarity">
    <text evidence="1">Belongs to the sulfatase family.</text>
</comment>
<evidence type="ECO:0000256" key="1">
    <source>
        <dbReference type="ARBA" id="ARBA00008779"/>
    </source>
</evidence>
<dbReference type="Proteomes" id="UP000317429">
    <property type="component" value="Chromosome"/>
</dbReference>
<feature type="chain" id="PRO_5021835296" evidence="4">
    <location>
        <begin position="21"/>
        <end position="679"/>
    </location>
</feature>
<protein>
    <submittedName>
        <fullName evidence="6">Arylsulfatase</fullName>
        <ecNumber evidence="6">3.1.6.1</ecNumber>
    </submittedName>
</protein>
<feature type="domain" description="Sulfatase N-terminal" evidence="5">
    <location>
        <begin position="28"/>
        <end position="390"/>
    </location>
</feature>